<dbReference type="InterPro" id="IPR005471">
    <property type="entry name" value="Tscrpt_reg_IclR_N"/>
</dbReference>
<dbReference type="Pfam" id="PF09339">
    <property type="entry name" value="HTH_IclR"/>
    <property type="match status" value="1"/>
</dbReference>
<dbReference type="GO" id="GO:0045892">
    <property type="term" value="P:negative regulation of DNA-templated transcription"/>
    <property type="evidence" value="ECO:0007669"/>
    <property type="project" value="TreeGrafter"/>
</dbReference>
<dbReference type="SUPFAM" id="SSF55781">
    <property type="entry name" value="GAF domain-like"/>
    <property type="match status" value="1"/>
</dbReference>
<gene>
    <name evidence="6" type="ORF">BN2475_920004</name>
</gene>
<dbReference type="PROSITE" id="PS51078">
    <property type="entry name" value="ICLR_ED"/>
    <property type="match status" value="1"/>
</dbReference>
<proteinExistence type="predicted"/>
<dbReference type="Pfam" id="PF01614">
    <property type="entry name" value="IclR_C"/>
    <property type="match status" value="2"/>
</dbReference>
<dbReference type="Gene3D" id="1.10.10.10">
    <property type="entry name" value="Winged helix-like DNA-binding domain superfamily/Winged helix DNA-binding domain"/>
    <property type="match status" value="1"/>
</dbReference>
<dbReference type="GO" id="GO:0003677">
    <property type="term" value="F:DNA binding"/>
    <property type="evidence" value="ECO:0007669"/>
    <property type="project" value="UniProtKB-KW"/>
</dbReference>
<dbReference type="PANTHER" id="PTHR30136:SF39">
    <property type="entry name" value="TRANSCRIPTIONAL REGULATORY PROTEIN"/>
    <property type="match status" value="1"/>
</dbReference>
<organism evidence="6 7">
    <name type="scientific">Paraburkholderia ribeironis</name>
    <dbReference type="NCBI Taxonomy" id="1247936"/>
    <lineage>
        <taxon>Bacteria</taxon>
        <taxon>Pseudomonadati</taxon>
        <taxon>Pseudomonadota</taxon>
        <taxon>Betaproteobacteria</taxon>
        <taxon>Burkholderiales</taxon>
        <taxon>Burkholderiaceae</taxon>
        <taxon>Paraburkholderia</taxon>
    </lineage>
</organism>
<dbReference type="PANTHER" id="PTHR30136">
    <property type="entry name" value="HELIX-TURN-HELIX TRANSCRIPTIONAL REGULATOR, ICLR FAMILY"/>
    <property type="match status" value="1"/>
</dbReference>
<name>A0A1N7SKW3_9BURK</name>
<keyword evidence="2" id="KW-0238">DNA-binding</keyword>
<evidence type="ECO:0000259" key="4">
    <source>
        <dbReference type="PROSITE" id="PS51077"/>
    </source>
</evidence>
<dbReference type="Gene3D" id="3.30.450.40">
    <property type="match status" value="2"/>
</dbReference>
<dbReference type="InterPro" id="IPR036388">
    <property type="entry name" value="WH-like_DNA-bd_sf"/>
</dbReference>
<keyword evidence="1" id="KW-0805">Transcription regulation</keyword>
<dbReference type="Proteomes" id="UP000187012">
    <property type="component" value="Unassembled WGS sequence"/>
</dbReference>
<accession>A0A1N7SKW3</accession>
<evidence type="ECO:0000259" key="5">
    <source>
        <dbReference type="PROSITE" id="PS51078"/>
    </source>
</evidence>
<dbReference type="GO" id="GO:0003700">
    <property type="term" value="F:DNA-binding transcription factor activity"/>
    <property type="evidence" value="ECO:0007669"/>
    <property type="project" value="TreeGrafter"/>
</dbReference>
<dbReference type="InterPro" id="IPR014757">
    <property type="entry name" value="Tscrpt_reg_IclR_C"/>
</dbReference>
<keyword evidence="3" id="KW-0804">Transcription</keyword>
<dbReference type="InterPro" id="IPR029016">
    <property type="entry name" value="GAF-like_dom_sf"/>
</dbReference>
<dbReference type="InterPro" id="IPR050707">
    <property type="entry name" value="HTH_MetabolicPath_Reg"/>
</dbReference>
<sequence>MVQSSHAERAPALPSCIGSMLEAVRDSVRAAFMMRSAMECRTTFDEADERGGCEIRIAPDFDLTSVDEVDSCRMNPYDGLSNRTVFEMQSDDAEKGGVAALDRAFAILGVFQPGERALSLAEIARRTGFYKSTILRLLSSLERGGFIRRLEGGNYSIGPEPLRLAQIFQESFHIREVIEPVLRQLSADSGETSSFYVRQGEYRVVLHRVEPPRSVRVSIREGERFPIDRGASGKILIAFSKPSRATHDAVRERLWALSYGERDPDTAAVSVPVFGPNNELAGALTLSGPKHRLGGSDTMRAACNLLLTAATRATAALGGDHRIFAYGMALAAQFDFIPVAEISKT</sequence>
<dbReference type="AlphaFoldDB" id="A0A1N7SKW3"/>
<evidence type="ECO:0000313" key="7">
    <source>
        <dbReference type="Proteomes" id="UP000187012"/>
    </source>
</evidence>
<dbReference type="SUPFAM" id="SSF46785">
    <property type="entry name" value="Winged helix' DNA-binding domain"/>
    <property type="match status" value="1"/>
</dbReference>
<dbReference type="SMART" id="SM00346">
    <property type="entry name" value="HTH_ICLR"/>
    <property type="match status" value="1"/>
</dbReference>
<feature type="domain" description="IclR-ED" evidence="5">
    <location>
        <begin position="160"/>
        <end position="319"/>
    </location>
</feature>
<reference evidence="6 7" key="1">
    <citation type="submission" date="2016-12" db="EMBL/GenBank/DDBJ databases">
        <authorList>
            <person name="Song W.-J."/>
            <person name="Kurnit D.M."/>
        </authorList>
    </citation>
    <scope>NUCLEOTIDE SEQUENCE [LARGE SCALE GENOMIC DNA]</scope>
    <source>
        <strain evidence="6 7">STM7296</strain>
    </source>
</reference>
<feature type="domain" description="HTH iclR-type" evidence="4">
    <location>
        <begin position="98"/>
        <end position="159"/>
    </location>
</feature>
<dbReference type="PROSITE" id="PS51077">
    <property type="entry name" value="HTH_ICLR"/>
    <property type="match status" value="1"/>
</dbReference>
<keyword evidence="7" id="KW-1185">Reference proteome</keyword>
<dbReference type="EMBL" id="CYGX02000092">
    <property type="protein sequence ID" value="SIT48053.1"/>
    <property type="molecule type" value="Genomic_DNA"/>
</dbReference>
<evidence type="ECO:0000256" key="3">
    <source>
        <dbReference type="ARBA" id="ARBA00023163"/>
    </source>
</evidence>
<dbReference type="FunFam" id="1.10.10.10:FF:000056">
    <property type="entry name" value="IclR family transcriptional regulator"/>
    <property type="match status" value="1"/>
</dbReference>
<evidence type="ECO:0000256" key="2">
    <source>
        <dbReference type="ARBA" id="ARBA00023125"/>
    </source>
</evidence>
<dbReference type="InterPro" id="IPR036390">
    <property type="entry name" value="WH_DNA-bd_sf"/>
</dbReference>
<evidence type="ECO:0000313" key="6">
    <source>
        <dbReference type="EMBL" id="SIT48053.1"/>
    </source>
</evidence>
<dbReference type="STRING" id="1247936.BN2475_920004"/>
<protein>
    <submittedName>
        <fullName evidence="6">Transcriptional regulator, IclR family (Modular protein)</fullName>
    </submittedName>
</protein>
<evidence type="ECO:0000256" key="1">
    <source>
        <dbReference type="ARBA" id="ARBA00023015"/>
    </source>
</evidence>